<dbReference type="OrthoDB" id="2789670at2759"/>
<dbReference type="EMBL" id="JACBAF010002155">
    <property type="protein sequence ID" value="KAF7165964.1"/>
    <property type="molecule type" value="Genomic_DNA"/>
</dbReference>
<name>A0A8H6P1T8_9EURO</name>
<sequence length="520" mass="59198">MFASPAGVLLQLAVAGVCFSFLIFPIYRYLRDEKKLRRYPGPFLAAVTNLWMMFKHYFGTRGDAIHTLHQKHGKIIRIGPTSLSFSSVQAARDIYGHGTATSKDLFYDSMAGIHRQLFDSIDKEQHAKKRKLFAAAFAQKSVEEKEHNVSVDISELVHQFDRLSTDAPKPGQTVFDQHELTDARRWFNLLTLDLAADFSFGIKLGFVAQGDDLATCETIRGHQYQAHPEAGTYDNLRIISTLGYARQSFFSINRKLFAWHPGWRAGQVFTDFTIHLMRQRMAAEADGEKRSDFFQALNFTRDGVPIGMEMGELIQECSLLMNAGSETTTCALQNIFYHLIRHPRCMETLYEELETAFSDEDELVPAYDRIKFLPYLRAVIDETLRLRPSLGVALPRVTPPEGMSIDGIWVPGNTTVTAPHWTIHRDPELFEHPLEFRPERWLGPNGAKIQQGFMPFSLGARACVGRNMAYMELSLITATLVHRYHFALPSPQWKPTMYETTVIKSGPMPVKIWRRANTKS</sequence>
<dbReference type="InterPro" id="IPR001128">
    <property type="entry name" value="Cyt_P450"/>
</dbReference>
<evidence type="ECO:0000256" key="5">
    <source>
        <dbReference type="ARBA" id="ARBA00023004"/>
    </source>
</evidence>
<keyword evidence="11" id="KW-1185">Reference proteome</keyword>
<keyword evidence="3 6" id="KW-0479">Metal-binding</keyword>
<comment type="caution">
    <text evidence="9">The sequence shown here is derived from an EMBL/GenBank/DDBJ whole genome shotgun (WGS) entry which is preliminary data.</text>
</comment>
<evidence type="ECO:0000256" key="3">
    <source>
        <dbReference type="ARBA" id="ARBA00022723"/>
    </source>
</evidence>
<dbReference type="InterPro" id="IPR036396">
    <property type="entry name" value="Cyt_P450_sf"/>
</dbReference>
<dbReference type="AlphaFoldDB" id="A0A8H6P1T8"/>
<dbReference type="Gene3D" id="1.10.630.10">
    <property type="entry name" value="Cytochrome P450"/>
    <property type="match status" value="1"/>
</dbReference>
<evidence type="ECO:0008006" key="12">
    <source>
        <dbReference type="Google" id="ProtNLM"/>
    </source>
</evidence>
<comment type="cofactor">
    <cofactor evidence="1 6">
        <name>heme</name>
        <dbReference type="ChEBI" id="CHEBI:30413"/>
    </cofactor>
</comment>
<gene>
    <name evidence="9" type="ORF">CNMCM5793_002449</name>
    <name evidence="10" type="ORF">CNMCM6106_001936</name>
</gene>
<dbReference type="InterPro" id="IPR002401">
    <property type="entry name" value="Cyt_P450_E_grp-I"/>
</dbReference>
<evidence type="ECO:0000256" key="2">
    <source>
        <dbReference type="ARBA" id="ARBA00010617"/>
    </source>
</evidence>
<dbReference type="EMBL" id="JACBAD010002114">
    <property type="protein sequence ID" value="KAF7115491.1"/>
    <property type="molecule type" value="Genomic_DNA"/>
</dbReference>
<protein>
    <recommendedName>
        <fullName evidence="12">Cytochrome P450</fullName>
    </recommendedName>
</protein>
<comment type="similarity">
    <text evidence="2 7">Belongs to the cytochrome P450 family.</text>
</comment>
<evidence type="ECO:0000313" key="10">
    <source>
        <dbReference type="EMBL" id="KAF7165964.1"/>
    </source>
</evidence>
<keyword evidence="8" id="KW-1133">Transmembrane helix</keyword>
<dbReference type="PRINTS" id="PR00463">
    <property type="entry name" value="EP450I"/>
</dbReference>
<keyword evidence="5 6" id="KW-0408">Iron</keyword>
<keyword evidence="7" id="KW-0503">Monooxygenase</keyword>
<accession>A0A8H6P1T8</accession>
<dbReference type="PANTHER" id="PTHR24305">
    <property type="entry name" value="CYTOCHROME P450"/>
    <property type="match status" value="1"/>
</dbReference>
<evidence type="ECO:0000313" key="9">
    <source>
        <dbReference type="EMBL" id="KAF7115491.1"/>
    </source>
</evidence>
<reference evidence="9" key="1">
    <citation type="submission" date="2020-06" db="EMBL/GenBank/DDBJ databases">
        <title>Draft genome sequences of strains closely related to Aspergillus parafelis and Aspergillus hiratsukae.</title>
        <authorList>
            <person name="Dos Santos R.A.C."/>
            <person name="Rivero-Menendez O."/>
            <person name="Steenwyk J.L."/>
            <person name="Mead M.E."/>
            <person name="Goldman G.H."/>
            <person name="Alastruey-Izquierdo A."/>
            <person name="Rokas A."/>
        </authorList>
    </citation>
    <scope>NUCLEOTIDE SEQUENCE</scope>
    <source>
        <strain evidence="9">CNM-CM5793</strain>
        <strain evidence="10">CNM-CM6106</strain>
    </source>
</reference>
<dbReference type="SUPFAM" id="SSF48264">
    <property type="entry name" value="Cytochrome P450"/>
    <property type="match status" value="1"/>
</dbReference>
<dbReference type="Proteomes" id="UP000662466">
    <property type="component" value="Unassembled WGS sequence"/>
</dbReference>
<dbReference type="GO" id="GO:0020037">
    <property type="term" value="F:heme binding"/>
    <property type="evidence" value="ECO:0007669"/>
    <property type="project" value="InterPro"/>
</dbReference>
<dbReference type="Proteomes" id="UP000630445">
    <property type="component" value="Unassembled WGS sequence"/>
</dbReference>
<dbReference type="Pfam" id="PF00067">
    <property type="entry name" value="p450"/>
    <property type="match status" value="1"/>
</dbReference>
<evidence type="ECO:0000256" key="4">
    <source>
        <dbReference type="ARBA" id="ARBA00023002"/>
    </source>
</evidence>
<evidence type="ECO:0000256" key="1">
    <source>
        <dbReference type="ARBA" id="ARBA00001971"/>
    </source>
</evidence>
<dbReference type="GO" id="GO:0005506">
    <property type="term" value="F:iron ion binding"/>
    <property type="evidence" value="ECO:0007669"/>
    <property type="project" value="InterPro"/>
</dbReference>
<evidence type="ECO:0000313" key="11">
    <source>
        <dbReference type="Proteomes" id="UP000630445"/>
    </source>
</evidence>
<dbReference type="GO" id="GO:0004497">
    <property type="term" value="F:monooxygenase activity"/>
    <property type="evidence" value="ECO:0007669"/>
    <property type="project" value="UniProtKB-KW"/>
</dbReference>
<feature type="transmembrane region" description="Helical" evidence="8">
    <location>
        <begin position="6"/>
        <end position="27"/>
    </location>
</feature>
<keyword evidence="6 7" id="KW-0349">Heme</keyword>
<evidence type="ECO:0000256" key="7">
    <source>
        <dbReference type="RuleBase" id="RU000461"/>
    </source>
</evidence>
<keyword evidence="8" id="KW-0472">Membrane</keyword>
<dbReference type="InterPro" id="IPR050121">
    <property type="entry name" value="Cytochrome_P450_monoxygenase"/>
</dbReference>
<dbReference type="PANTHER" id="PTHR24305:SF172">
    <property type="entry name" value="P450, PUTATIVE (EUROFUNG)-RELATED"/>
    <property type="match status" value="1"/>
</dbReference>
<dbReference type="CDD" id="cd11061">
    <property type="entry name" value="CYP67-like"/>
    <property type="match status" value="1"/>
</dbReference>
<dbReference type="GO" id="GO:0016705">
    <property type="term" value="F:oxidoreductase activity, acting on paired donors, with incorporation or reduction of molecular oxygen"/>
    <property type="evidence" value="ECO:0007669"/>
    <property type="project" value="InterPro"/>
</dbReference>
<dbReference type="PROSITE" id="PS00086">
    <property type="entry name" value="CYTOCHROME_P450"/>
    <property type="match status" value="1"/>
</dbReference>
<feature type="binding site" description="axial binding residue" evidence="6">
    <location>
        <position position="463"/>
    </location>
    <ligand>
        <name>heme</name>
        <dbReference type="ChEBI" id="CHEBI:30413"/>
    </ligand>
    <ligandPart>
        <name>Fe</name>
        <dbReference type="ChEBI" id="CHEBI:18248"/>
    </ligandPart>
</feature>
<organism evidence="9 11">
    <name type="scientific">Aspergillus hiratsukae</name>
    <dbReference type="NCBI Taxonomy" id="1194566"/>
    <lineage>
        <taxon>Eukaryota</taxon>
        <taxon>Fungi</taxon>
        <taxon>Dikarya</taxon>
        <taxon>Ascomycota</taxon>
        <taxon>Pezizomycotina</taxon>
        <taxon>Eurotiomycetes</taxon>
        <taxon>Eurotiomycetidae</taxon>
        <taxon>Eurotiales</taxon>
        <taxon>Aspergillaceae</taxon>
        <taxon>Aspergillus</taxon>
        <taxon>Aspergillus subgen. Fumigati</taxon>
    </lineage>
</organism>
<keyword evidence="4 7" id="KW-0560">Oxidoreductase</keyword>
<keyword evidence="8" id="KW-0812">Transmembrane</keyword>
<dbReference type="GO" id="GO:0044283">
    <property type="term" value="P:small molecule biosynthetic process"/>
    <property type="evidence" value="ECO:0007669"/>
    <property type="project" value="UniProtKB-ARBA"/>
</dbReference>
<proteinExistence type="inferred from homology"/>
<evidence type="ECO:0000256" key="8">
    <source>
        <dbReference type="SAM" id="Phobius"/>
    </source>
</evidence>
<dbReference type="PRINTS" id="PR00385">
    <property type="entry name" value="P450"/>
</dbReference>
<evidence type="ECO:0000256" key="6">
    <source>
        <dbReference type="PIRSR" id="PIRSR602401-1"/>
    </source>
</evidence>
<dbReference type="InterPro" id="IPR017972">
    <property type="entry name" value="Cyt_P450_CS"/>
</dbReference>